<feature type="compositionally biased region" description="Basic and acidic residues" evidence="1">
    <location>
        <begin position="48"/>
        <end position="60"/>
    </location>
</feature>
<dbReference type="EMBL" id="CH476621">
    <property type="protein sequence ID" value="EDN91449.1"/>
    <property type="molecule type" value="Genomic_DNA"/>
</dbReference>
<dbReference type="RefSeq" id="XP_001598763.1">
    <property type="nucleotide sequence ID" value="XM_001598713.1"/>
</dbReference>
<sequence length="60" mass="7079">MDLRLYRAIIRLDWQICIKKPSECLQIPYKTHPTPLCERGILTRPSSPRKENGKKEEKSI</sequence>
<dbReference type="KEGG" id="ssl:SS1G_00852"/>
<protein>
    <submittedName>
        <fullName evidence="2">Uncharacterized protein</fullName>
    </submittedName>
</protein>
<reference evidence="3" key="1">
    <citation type="journal article" date="2011" name="PLoS Genet.">
        <title>Genomic analysis of the necrotrophic fungal pathogens Sclerotinia sclerotiorum and Botrytis cinerea.</title>
        <authorList>
            <person name="Amselem J."/>
            <person name="Cuomo C.A."/>
            <person name="van Kan J.A."/>
            <person name="Viaud M."/>
            <person name="Benito E.P."/>
            <person name="Couloux A."/>
            <person name="Coutinho P.M."/>
            <person name="de Vries R.P."/>
            <person name="Dyer P.S."/>
            <person name="Fillinger S."/>
            <person name="Fournier E."/>
            <person name="Gout L."/>
            <person name="Hahn M."/>
            <person name="Kohn L."/>
            <person name="Lapalu N."/>
            <person name="Plummer K.M."/>
            <person name="Pradier J.M."/>
            <person name="Quevillon E."/>
            <person name="Sharon A."/>
            <person name="Simon A."/>
            <person name="ten Have A."/>
            <person name="Tudzynski B."/>
            <person name="Tudzynski P."/>
            <person name="Wincker P."/>
            <person name="Andrew M."/>
            <person name="Anthouard V."/>
            <person name="Beever R.E."/>
            <person name="Beffa R."/>
            <person name="Benoit I."/>
            <person name="Bouzid O."/>
            <person name="Brault B."/>
            <person name="Chen Z."/>
            <person name="Choquer M."/>
            <person name="Collemare J."/>
            <person name="Cotton P."/>
            <person name="Danchin E.G."/>
            <person name="Da Silva C."/>
            <person name="Gautier A."/>
            <person name="Giraud C."/>
            <person name="Giraud T."/>
            <person name="Gonzalez C."/>
            <person name="Grossetete S."/>
            <person name="Guldener U."/>
            <person name="Henrissat B."/>
            <person name="Howlett B.J."/>
            <person name="Kodira C."/>
            <person name="Kretschmer M."/>
            <person name="Lappartient A."/>
            <person name="Leroch M."/>
            <person name="Levis C."/>
            <person name="Mauceli E."/>
            <person name="Neuveglise C."/>
            <person name="Oeser B."/>
            <person name="Pearson M."/>
            <person name="Poulain J."/>
            <person name="Poussereau N."/>
            <person name="Quesneville H."/>
            <person name="Rascle C."/>
            <person name="Schumacher J."/>
            <person name="Segurens B."/>
            <person name="Sexton A."/>
            <person name="Silva E."/>
            <person name="Sirven C."/>
            <person name="Soanes D.M."/>
            <person name="Talbot N.J."/>
            <person name="Templeton M."/>
            <person name="Yandava C."/>
            <person name="Yarden O."/>
            <person name="Zeng Q."/>
            <person name="Rollins J.A."/>
            <person name="Lebrun M.H."/>
            <person name="Dickman M."/>
        </authorList>
    </citation>
    <scope>NUCLEOTIDE SEQUENCE [LARGE SCALE GENOMIC DNA]</scope>
    <source>
        <strain evidence="3">ATCC 18683 / 1980 / Ss-1</strain>
    </source>
</reference>
<evidence type="ECO:0000313" key="3">
    <source>
        <dbReference type="Proteomes" id="UP000001312"/>
    </source>
</evidence>
<name>A7E6C7_SCLS1</name>
<dbReference type="HOGENOM" id="CLU_2943173_0_0_1"/>
<evidence type="ECO:0000256" key="1">
    <source>
        <dbReference type="SAM" id="MobiDB-lite"/>
    </source>
</evidence>
<dbReference type="AlphaFoldDB" id="A7E6C7"/>
<dbReference type="Proteomes" id="UP000001312">
    <property type="component" value="Unassembled WGS sequence"/>
</dbReference>
<keyword evidence="3" id="KW-1185">Reference proteome</keyword>
<proteinExistence type="predicted"/>
<organism evidence="2 3">
    <name type="scientific">Sclerotinia sclerotiorum (strain ATCC 18683 / 1980 / Ss-1)</name>
    <name type="common">White mold</name>
    <name type="synonym">Whetzelinia sclerotiorum</name>
    <dbReference type="NCBI Taxonomy" id="665079"/>
    <lineage>
        <taxon>Eukaryota</taxon>
        <taxon>Fungi</taxon>
        <taxon>Dikarya</taxon>
        <taxon>Ascomycota</taxon>
        <taxon>Pezizomycotina</taxon>
        <taxon>Leotiomycetes</taxon>
        <taxon>Helotiales</taxon>
        <taxon>Sclerotiniaceae</taxon>
        <taxon>Sclerotinia</taxon>
    </lineage>
</organism>
<accession>A7E6C7</accession>
<dbReference type="GeneID" id="5494593"/>
<dbReference type="InParanoid" id="A7E6C7"/>
<evidence type="ECO:0000313" key="2">
    <source>
        <dbReference type="EMBL" id="EDN91449.1"/>
    </source>
</evidence>
<gene>
    <name evidence="2" type="ORF">SS1G_00852</name>
</gene>
<feature type="region of interest" description="Disordered" evidence="1">
    <location>
        <begin position="38"/>
        <end position="60"/>
    </location>
</feature>